<evidence type="ECO:0000313" key="6">
    <source>
        <dbReference type="EMBL" id="RCW41738.1"/>
    </source>
</evidence>
<feature type="signal peptide" evidence="4">
    <location>
        <begin position="1"/>
        <end position="26"/>
    </location>
</feature>
<dbReference type="PANTHER" id="PTHR30290">
    <property type="entry name" value="PERIPLASMIC BINDING COMPONENT OF ABC TRANSPORTER"/>
    <property type="match status" value="1"/>
</dbReference>
<dbReference type="EMBL" id="QPJD01000021">
    <property type="protein sequence ID" value="RCW41738.1"/>
    <property type="molecule type" value="Genomic_DNA"/>
</dbReference>
<evidence type="ECO:0000256" key="1">
    <source>
        <dbReference type="ARBA" id="ARBA00005695"/>
    </source>
</evidence>
<feature type="chain" id="PRO_5016777232" evidence="4">
    <location>
        <begin position="27"/>
        <end position="525"/>
    </location>
</feature>
<dbReference type="Pfam" id="PF00496">
    <property type="entry name" value="SBP_bac_5"/>
    <property type="match status" value="1"/>
</dbReference>
<dbReference type="Gene3D" id="3.40.190.10">
    <property type="entry name" value="Periplasmic binding protein-like II"/>
    <property type="match status" value="1"/>
</dbReference>
<dbReference type="PANTHER" id="PTHR30290:SF9">
    <property type="entry name" value="OLIGOPEPTIDE-BINDING PROTEIN APPA"/>
    <property type="match status" value="1"/>
</dbReference>
<dbReference type="GO" id="GO:0015833">
    <property type="term" value="P:peptide transport"/>
    <property type="evidence" value="ECO:0007669"/>
    <property type="project" value="TreeGrafter"/>
</dbReference>
<keyword evidence="3 4" id="KW-0732">Signal</keyword>
<organism evidence="6 7">
    <name type="scientific">Paenibacillus prosopidis</name>
    <dbReference type="NCBI Taxonomy" id="630520"/>
    <lineage>
        <taxon>Bacteria</taxon>
        <taxon>Bacillati</taxon>
        <taxon>Bacillota</taxon>
        <taxon>Bacilli</taxon>
        <taxon>Bacillales</taxon>
        <taxon>Paenibacillaceae</taxon>
        <taxon>Paenibacillus</taxon>
    </lineage>
</organism>
<dbReference type="PIRSF" id="PIRSF002741">
    <property type="entry name" value="MppA"/>
    <property type="match status" value="1"/>
</dbReference>
<dbReference type="RefSeq" id="WP_181873682.1">
    <property type="nucleotide sequence ID" value="NZ_QPJD01000021.1"/>
</dbReference>
<name>A0A368VLF1_9BACL</name>
<dbReference type="CDD" id="cd08490">
    <property type="entry name" value="PBP2_NikA_DppA_OppA_like_3"/>
    <property type="match status" value="1"/>
</dbReference>
<dbReference type="InterPro" id="IPR000914">
    <property type="entry name" value="SBP_5_dom"/>
</dbReference>
<dbReference type="InterPro" id="IPR039424">
    <property type="entry name" value="SBP_5"/>
</dbReference>
<dbReference type="SUPFAM" id="SSF53850">
    <property type="entry name" value="Periplasmic binding protein-like II"/>
    <property type="match status" value="1"/>
</dbReference>
<dbReference type="GO" id="GO:0043190">
    <property type="term" value="C:ATP-binding cassette (ABC) transporter complex"/>
    <property type="evidence" value="ECO:0007669"/>
    <property type="project" value="InterPro"/>
</dbReference>
<sequence length="525" mass="57489">MNSLLHTNKRLIALLVLLMLSTAAIAACSSSENANKAEQGGESDAEKKVTVIRNFKAASLDPHNSFETLRAGIVETLVRLDENMEVQEWLATKWEAVDDVTWVFTIREGVTFHDGTKLDAAAVKASFERGIAASEVLAGSLKIASMEANGSELKIITTEPHPALPSELVNPYASVISVTAEKEMGTEAFNNAPVGTGPFEVVKFTPNIEAELTRYDGYWNGKAKLNKVIYKFNEDSNVRALALQSKDADIVYSVPSETVATIEQDKELHVESIAGLRVHYLLYNQQKPLMQDVRVRKAIDWLLDRQSVAKDVMLGNGTPATGPFNSSLPFGSKEAVQAKNGDEAQKLLEEAGFKLNSSGKMEKDGKALTLELATYGARPELPLIAQLLQSDAAKAGVTINISTIENADTYIRENKDWDIVTYSNLSAPRGDGGYFLNSAFMPGGSLNGTNYENEAITSIMKKLNATSDIAERIKLTQEAVKEVMDDVPHSYAVYPNLIVGMNNRVTDWKPGPEEYYIITNLMDVK</sequence>
<dbReference type="GO" id="GO:0042597">
    <property type="term" value="C:periplasmic space"/>
    <property type="evidence" value="ECO:0007669"/>
    <property type="project" value="UniProtKB-ARBA"/>
</dbReference>
<comment type="caution">
    <text evidence="6">The sequence shown here is derived from an EMBL/GenBank/DDBJ whole genome shotgun (WGS) entry which is preliminary data.</text>
</comment>
<dbReference type="Proteomes" id="UP000252415">
    <property type="component" value="Unassembled WGS sequence"/>
</dbReference>
<evidence type="ECO:0000313" key="7">
    <source>
        <dbReference type="Proteomes" id="UP000252415"/>
    </source>
</evidence>
<proteinExistence type="inferred from homology"/>
<feature type="domain" description="Solute-binding protein family 5" evidence="5">
    <location>
        <begin position="85"/>
        <end position="440"/>
    </location>
</feature>
<keyword evidence="7" id="KW-1185">Reference proteome</keyword>
<gene>
    <name evidence="6" type="ORF">DFP97_12118</name>
</gene>
<reference evidence="6 7" key="1">
    <citation type="submission" date="2018-07" db="EMBL/GenBank/DDBJ databases">
        <title>Genomic Encyclopedia of Type Strains, Phase III (KMG-III): the genomes of soil and plant-associated and newly described type strains.</title>
        <authorList>
            <person name="Whitman W."/>
        </authorList>
    </citation>
    <scope>NUCLEOTIDE SEQUENCE [LARGE SCALE GENOMIC DNA]</scope>
    <source>
        <strain evidence="6 7">CECT 7506</strain>
    </source>
</reference>
<dbReference type="GO" id="GO:1904680">
    <property type="term" value="F:peptide transmembrane transporter activity"/>
    <property type="evidence" value="ECO:0007669"/>
    <property type="project" value="TreeGrafter"/>
</dbReference>
<comment type="similarity">
    <text evidence="1">Belongs to the bacterial solute-binding protein 5 family.</text>
</comment>
<dbReference type="Gene3D" id="3.10.105.10">
    <property type="entry name" value="Dipeptide-binding Protein, Domain 3"/>
    <property type="match status" value="1"/>
</dbReference>
<evidence type="ECO:0000259" key="5">
    <source>
        <dbReference type="Pfam" id="PF00496"/>
    </source>
</evidence>
<dbReference type="InterPro" id="IPR030678">
    <property type="entry name" value="Peptide/Ni-bd"/>
</dbReference>
<evidence type="ECO:0000256" key="3">
    <source>
        <dbReference type="ARBA" id="ARBA00022729"/>
    </source>
</evidence>
<evidence type="ECO:0000256" key="2">
    <source>
        <dbReference type="ARBA" id="ARBA00022448"/>
    </source>
</evidence>
<dbReference type="AlphaFoldDB" id="A0A368VLF1"/>
<keyword evidence="2" id="KW-0813">Transport</keyword>
<dbReference type="NCBIfam" id="NF045468">
    <property type="entry name" value="Opp5A_nikA"/>
    <property type="match status" value="1"/>
</dbReference>
<dbReference type="InterPro" id="IPR050035">
    <property type="entry name" value="NikA"/>
</dbReference>
<protein>
    <submittedName>
        <fullName evidence="6">Peptide/nickel transport system substrate-binding protein</fullName>
    </submittedName>
</protein>
<evidence type="ECO:0000256" key="4">
    <source>
        <dbReference type="SAM" id="SignalP"/>
    </source>
</evidence>
<accession>A0A368VLF1</accession>